<dbReference type="OrthoDB" id="9802134at2"/>
<dbReference type="GO" id="GO:0019856">
    <property type="term" value="P:pyrimidine nucleobase biosynthetic process"/>
    <property type="evidence" value="ECO:0007669"/>
    <property type="project" value="TreeGrafter"/>
</dbReference>
<evidence type="ECO:0000256" key="6">
    <source>
        <dbReference type="HAMAP-Rule" id="MF_01208"/>
    </source>
</evidence>
<comment type="catalytic activity">
    <reaction evidence="6">
        <text>orotidine 5'-phosphate + diphosphate = orotate + 5-phospho-alpha-D-ribose 1-diphosphate</text>
        <dbReference type="Rhea" id="RHEA:10380"/>
        <dbReference type="ChEBI" id="CHEBI:30839"/>
        <dbReference type="ChEBI" id="CHEBI:33019"/>
        <dbReference type="ChEBI" id="CHEBI:57538"/>
        <dbReference type="ChEBI" id="CHEBI:58017"/>
        <dbReference type="EC" id="2.4.2.10"/>
    </reaction>
</comment>
<dbReference type="InterPro" id="IPR023031">
    <property type="entry name" value="OPRT"/>
</dbReference>
<name>A0A544TTT0_9BACI</name>
<evidence type="ECO:0000256" key="2">
    <source>
        <dbReference type="ARBA" id="ARBA00011971"/>
    </source>
</evidence>
<feature type="binding site" description="in other chain" evidence="6">
    <location>
        <begin position="122"/>
        <end position="130"/>
    </location>
    <ligand>
        <name>5-phospho-alpha-D-ribose 1-diphosphate</name>
        <dbReference type="ChEBI" id="CHEBI:58017"/>
        <note>ligand shared between dimeric partners</note>
    </ligand>
</feature>
<dbReference type="Gene3D" id="3.40.50.2020">
    <property type="match status" value="1"/>
</dbReference>
<dbReference type="PANTHER" id="PTHR19278:SF9">
    <property type="entry name" value="URIDINE 5'-MONOPHOSPHATE SYNTHASE"/>
    <property type="match status" value="1"/>
</dbReference>
<comment type="function">
    <text evidence="6">Catalyzes the transfer of a ribosyl phosphate group from 5-phosphoribose 1-diphosphate to orotate, leading to the formation of orotidine monophosphate (OMP).</text>
</comment>
<dbReference type="EMBL" id="VDGI01000003">
    <property type="protein sequence ID" value="TQR20828.1"/>
    <property type="molecule type" value="Genomic_DNA"/>
</dbReference>
<dbReference type="Proteomes" id="UP000316626">
    <property type="component" value="Unassembled WGS sequence"/>
</dbReference>
<evidence type="ECO:0000256" key="1">
    <source>
        <dbReference type="ARBA" id="ARBA00004889"/>
    </source>
</evidence>
<dbReference type="PANTHER" id="PTHR19278">
    <property type="entry name" value="OROTATE PHOSPHORIBOSYLTRANSFERASE"/>
    <property type="match status" value="1"/>
</dbReference>
<comment type="similarity">
    <text evidence="6">Belongs to the purine/pyrimidine phosphoribosyltransferase family. PyrE subfamily.</text>
</comment>
<evidence type="ECO:0000313" key="9">
    <source>
        <dbReference type="Proteomes" id="UP000316626"/>
    </source>
</evidence>
<dbReference type="SUPFAM" id="SSF53271">
    <property type="entry name" value="PRTase-like"/>
    <property type="match status" value="1"/>
</dbReference>
<evidence type="ECO:0000256" key="5">
    <source>
        <dbReference type="ARBA" id="ARBA00022975"/>
    </source>
</evidence>
<dbReference type="EC" id="2.4.2.10" evidence="2 6"/>
<protein>
    <recommendedName>
        <fullName evidence="2 6">Orotate phosphoribosyltransferase</fullName>
        <shortName evidence="6">OPRT</shortName>
        <shortName evidence="6">OPRTase</shortName>
        <ecNumber evidence="2 6">2.4.2.10</ecNumber>
    </recommendedName>
</protein>
<keyword evidence="9" id="KW-1185">Reference proteome</keyword>
<dbReference type="GO" id="GO:0000287">
    <property type="term" value="F:magnesium ion binding"/>
    <property type="evidence" value="ECO:0007669"/>
    <property type="project" value="UniProtKB-UniRule"/>
</dbReference>
<dbReference type="GO" id="GO:0044205">
    <property type="term" value="P:'de novo' UMP biosynthetic process"/>
    <property type="evidence" value="ECO:0007669"/>
    <property type="project" value="UniProtKB-UniRule"/>
</dbReference>
<reference evidence="8 9" key="1">
    <citation type="submission" date="2019-06" db="EMBL/GenBank/DDBJ databases">
        <title>Psychrobacillus vulpis sp. nov., a new species isolated from feces of a red fox that inhabits in The Tablas de Daimiel Natural Park, Albacete, Spain.</title>
        <authorList>
            <person name="Rodriguez M."/>
            <person name="Reina J.C."/>
            <person name="Bejar V."/>
            <person name="Llamas I."/>
        </authorList>
    </citation>
    <scope>NUCLEOTIDE SEQUENCE [LARGE SCALE GENOMIC DNA]</scope>
    <source>
        <strain evidence="8 9">Z8</strain>
    </source>
</reference>
<comment type="caution">
    <text evidence="6">Lacks conserved residue(s) required for the propagation of feature annotation.</text>
</comment>
<organism evidence="8 9">
    <name type="scientific">Psychrobacillus vulpis</name>
    <dbReference type="NCBI Taxonomy" id="2325572"/>
    <lineage>
        <taxon>Bacteria</taxon>
        <taxon>Bacillati</taxon>
        <taxon>Bacillota</taxon>
        <taxon>Bacilli</taxon>
        <taxon>Bacillales</taxon>
        <taxon>Bacillaceae</taxon>
        <taxon>Psychrobacillus</taxon>
    </lineage>
</organism>
<dbReference type="InterPro" id="IPR029057">
    <property type="entry name" value="PRTase-like"/>
</dbReference>
<sequence length="210" mass="22490">MTLENTIAKALLQVGAVELKPNDLFTWASGIKSPIYCDNRITMSSPAIRKEIAKGLAEAIEQNFRGTEAVAGTATAGIPHAAWVSDVLELPMMYVRSKAKEHGRGNQIEGKIVSGQKVVVIEDLISTGGSSLIAVEALKKEGFEVLGVVSIFTYGLPKAEQAFKEAGISFVSLTNYNALTNAAKEAGSIAEEDLPMLSKWHSDLKEGLLK</sequence>
<dbReference type="CDD" id="cd06223">
    <property type="entry name" value="PRTases_typeI"/>
    <property type="match status" value="1"/>
</dbReference>
<feature type="binding site" evidence="6">
    <location>
        <position position="96"/>
    </location>
    <ligand>
        <name>5-phospho-alpha-D-ribose 1-diphosphate</name>
        <dbReference type="ChEBI" id="CHEBI:58017"/>
        <note>ligand shared between dimeric partners</note>
    </ligand>
</feature>
<dbReference type="RefSeq" id="WP_142641363.1">
    <property type="nucleotide sequence ID" value="NZ_VDGI01000003.1"/>
</dbReference>
<feature type="binding site" evidence="6">
    <location>
        <position position="102"/>
    </location>
    <ligand>
        <name>5-phospho-alpha-D-ribose 1-diphosphate</name>
        <dbReference type="ChEBI" id="CHEBI:58017"/>
        <note>ligand shared between dimeric partners</note>
    </ligand>
</feature>
<feature type="binding site" evidence="6">
    <location>
        <position position="126"/>
    </location>
    <ligand>
        <name>orotate</name>
        <dbReference type="ChEBI" id="CHEBI:30839"/>
    </ligand>
</feature>
<feature type="binding site" evidence="6">
    <location>
        <position position="100"/>
    </location>
    <ligand>
        <name>5-phospho-alpha-D-ribose 1-diphosphate</name>
        <dbReference type="ChEBI" id="CHEBI:58017"/>
        <note>ligand shared between dimeric partners</note>
    </ligand>
</feature>
<keyword evidence="5 6" id="KW-0665">Pyrimidine biosynthesis</keyword>
<comment type="pathway">
    <text evidence="1 6">Pyrimidine metabolism; UMP biosynthesis via de novo pathway; UMP from orotate: step 1/2.</text>
</comment>
<evidence type="ECO:0000256" key="4">
    <source>
        <dbReference type="ARBA" id="ARBA00022679"/>
    </source>
</evidence>
<dbReference type="GO" id="GO:0004588">
    <property type="term" value="F:orotate phosphoribosyltransferase activity"/>
    <property type="evidence" value="ECO:0007669"/>
    <property type="project" value="UniProtKB-UniRule"/>
</dbReference>
<evidence type="ECO:0000313" key="8">
    <source>
        <dbReference type="EMBL" id="TQR20828.1"/>
    </source>
</evidence>
<proteinExistence type="inferred from homology"/>
<feature type="domain" description="Phosphoribosyltransferase" evidence="7">
    <location>
        <begin position="46"/>
        <end position="152"/>
    </location>
</feature>
<dbReference type="UniPathway" id="UPA00070">
    <property type="reaction ID" value="UER00119"/>
</dbReference>
<comment type="cofactor">
    <cofactor evidence="6">
        <name>Mg(2+)</name>
        <dbReference type="ChEBI" id="CHEBI:18420"/>
    </cofactor>
</comment>
<dbReference type="Pfam" id="PF00156">
    <property type="entry name" value="Pribosyltran"/>
    <property type="match status" value="1"/>
</dbReference>
<comment type="caution">
    <text evidence="8">The sequence shown here is derived from an EMBL/GenBank/DDBJ whole genome shotgun (WGS) entry which is preliminary data.</text>
</comment>
<keyword evidence="3 6" id="KW-0328">Glycosyltransferase</keyword>
<dbReference type="InterPro" id="IPR000836">
    <property type="entry name" value="PRTase_dom"/>
</dbReference>
<gene>
    <name evidence="6" type="primary">pyrE</name>
    <name evidence="8" type="ORF">FG384_04325</name>
</gene>
<keyword evidence="6" id="KW-0460">Magnesium</keyword>
<dbReference type="InterPro" id="IPR004467">
    <property type="entry name" value="Or_phspho_trans_dom"/>
</dbReference>
<dbReference type="NCBIfam" id="TIGR00336">
    <property type="entry name" value="pyrE"/>
    <property type="match status" value="1"/>
</dbReference>
<comment type="subunit">
    <text evidence="6">Homodimer.</text>
</comment>
<dbReference type="HAMAP" id="MF_01208">
    <property type="entry name" value="PyrE"/>
    <property type="match status" value="1"/>
</dbReference>
<evidence type="ECO:0000256" key="3">
    <source>
        <dbReference type="ARBA" id="ARBA00022676"/>
    </source>
</evidence>
<dbReference type="AlphaFoldDB" id="A0A544TTT0"/>
<keyword evidence="4 6" id="KW-0808">Transferase</keyword>
<evidence type="ECO:0000259" key="7">
    <source>
        <dbReference type="Pfam" id="PF00156"/>
    </source>
</evidence>
<accession>A0A544TTT0</accession>